<gene>
    <name evidence="4" type="ORF">ACGRVM_06445</name>
</gene>
<name>A0ABW7I5S8_9RHOB</name>
<reference evidence="4 5" key="1">
    <citation type="submission" date="2024-10" db="EMBL/GenBank/DDBJ databases">
        <authorList>
            <person name="Yang X.-N."/>
        </authorList>
    </citation>
    <scope>NUCLEOTIDE SEQUENCE [LARGE SCALE GENOMIC DNA]</scope>
    <source>
        <strain evidence="4 5">CAU 1059</strain>
    </source>
</reference>
<proteinExistence type="predicted"/>
<evidence type="ECO:0000259" key="3">
    <source>
        <dbReference type="PROSITE" id="PS51724"/>
    </source>
</evidence>
<evidence type="ECO:0000313" key="5">
    <source>
        <dbReference type="Proteomes" id="UP001607157"/>
    </source>
</evidence>
<feature type="compositionally biased region" description="Low complexity" evidence="1">
    <location>
        <begin position="117"/>
        <end position="136"/>
    </location>
</feature>
<dbReference type="InterPro" id="IPR036680">
    <property type="entry name" value="SPOR-like_sf"/>
</dbReference>
<dbReference type="RefSeq" id="WP_394624028.1">
    <property type="nucleotide sequence ID" value="NZ_JBIHMM010000001.1"/>
</dbReference>
<comment type="caution">
    <text evidence="4">The sequence shown here is derived from an EMBL/GenBank/DDBJ whole genome shotgun (WGS) entry which is preliminary data.</text>
</comment>
<dbReference type="Proteomes" id="UP001607157">
    <property type="component" value="Unassembled WGS sequence"/>
</dbReference>
<dbReference type="Pfam" id="PF05036">
    <property type="entry name" value="SPOR"/>
    <property type="match status" value="1"/>
</dbReference>
<feature type="compositionally biased region" description="Polar residues" evidence="1">
    <location>
        <begin position="368"/>
        <end position="384"/>
    </location>
</feature>
<dbReference type="EMBL" id="JBIHMM010000001">
    <property type="protein sequence ID" value="MFH0253523.1"/>
    <property type="molecule type" value="Genomic_DNA"/>
</dbReference>
<accession>A0ABW7I5S8</accession>
<protein>
    <submittedName>
        <fullName evidence="4">SPOR domain-containing protein</fullName>
    </submittedName>
</protein>
<dbReference type="InterPro" id="IPR007730">
    <property type="entry name" value="SPOR-like_dom"/>
</dbReference>
<feature type="signal peptide" evidence="2">
    <location>
        <begin position="1"/>
        <end position="23"/>
    </location>
</feature>
<feature type="region of interest" description="Disordered" evidence="1">
    <location>
        <begin position="366"/>
        <end position="385"/>
    </location>
</feature>
<dbReference type="Gene3D" id="3.30.70.1070">
    <property type="entry name" value="Sporulation related repeat"/>
    <property type="match status" value="1"/>
</dbReference>
<dbReference type="PROSITE" id="PS51724">
    <property type="entry name" value="SPOR"/>
    <property type="match status" value="1"/>
</dbReference>
<evidence type="ECO:0000313" key="4">
    <source>
        <dbReference type="EMBL" id="MFH0253523.1"/>
    </source>
</evidence>
<evidence type="ECO:0000256" key="2">
    <source>
        <dbReference type="SAM" id="SignalP"/>
    </source>
</evidence>
<feature type="compositionally biased region" description="Pro residues" evidence="1">
    <location>
        <begin position="102"/>
        <end position="116"/>
    </location>
</feature>
<feature type="chain" id="PRO_5046598794" evidence="2">
    <location>
        <begin position="24"/>
        <end position="458"/>
    </location>
</feature>
<keyword evidence="2" id="KW-0732">Signal</keyword>
<feature type="domain" description="SPOR" evidence="3">
    <location>
        <begin position="381"/>
        <end position="458"/>
    </location>
</feature>
<feature type="region of interest" description="Disordered" evidence="1">
    <location>
        <begin position="101"/>
        <end position="151"/>
    </location>
</feature>
<keyword evidence="5" id="KW-1185">Reference proteome</keyword>
<sequence>MKLTRVIAIAVIAASGGLGIAQAQSLNDASQPAEFPPSSFTGRQYVDSAGCVFVRAGIDGNITWVPRVTRSRETMCGQTPSLPGIARVDDAEPEIIAAPAQAPAPAPAARPAPQPQPSAVAAAPAPATPRVVRRAPQPAPQPVPQRVATTAPTPVTVAPVAVPKPAPKAQPVRRTARAAVTACPGVTGISAQYLTSASGHAVRCGPQAEDHVTRVQGTRALRSAPGLAPAPVLAAPRPRAVPAYDDAGTPTVVQKGGTQIVRVDPYTTRVAPRHVVKNQQIATRGVTIPDGYKRVWMDGRLNPQRAHQTFAGKAQMEMMWTKTLPRELILTDTGQAVTRDYPGLIYPYTSYEQQRAAMSAKPVAAAGTLSTRSRQPEAQTSGATRGSYVQAGVFSSRAQAEAAARRLAGTGMPARLGTMTRGGTRYSLVLSGPFASRQDAQGALQRVRGAGFGNARLR</sequence>
<dbReference type="SUPFAM" id="SSF110997">
    <property type="entry name" value="Sporulation related repeat"/>
    <property type="match status" value="1"/>
</dbReference>
<evidence type="ECO:0000256" key="1">
    <source>
        <dbReference type="SAM" id="MobiDB-lite"/>
    </source>
</evidence>
<organism evidence="4 5">
    <name type="scientific">Roseovarius aquimarinus</name>
    <dbReference type="NCBI Taxonomy" id="1229156"/>
    <lineage>
        <taxon>Bacteria</taxon>
        <taxon>Pseudomonadati</taxon>
        <taxon>Pseudomonadota</taxon>
        <taxon>Alphaproteobacteria</taxon>
        <taxon>Rhodobacterales</taxon>
        <taxon>Roseobacteraceae</taxon>
        <taxon>Roseovarius</taxon>
    </lineage>
</organism>